<accession>A0AAW0EU28</accession>
<dbReference type="Gene3D" id="1.20.1050.10">
    <property type="match status" value="2"/>
</dbReference>
<sequence>MSARALKLYVAASCPFCHRVEIVAREKQLSYERVLVGLREEMPDWYKAINPRETVPTLEVGGGSAGPRHVFESTLIAQYLDNSAAPAGALMGQGALQRHQIEFFLSQAGDFIGAAHALLGAPVDAEKHQALDDNAAYVDGLIAANQTTGPYFCDADFTLADVALVPFLVRLKPALQYYAGYDVFRKAPRMKALWAAAAQRASVRETSPTAEQSVEGYRHLVPETAPMMAANGGYVLYSNRICPFADRARLACALRKLKVHVVEVPLHPTPEWYKYVNPRGTVPALITPRGEAVHESQLIVNYVDHVATEGTPLVPRGDAEKEYEVSFFAENVGNYVGAMYPFLLRGNTEEARKELLWAAGELEKQLATHPFGEGPFFGGKVMNAADVAVLPFLLRTKSCTPELTDGFDLFAQFPLLKGLLEAGLANPDVAAVFLQLPEYQQSVKKMRERYA</sequence>
<evidence type="ECO:0000259" key="1">
    <source>
        <dbReference type="PROSITE" id="PS50404"/>
    </source>
</evidence>
<dbReference type="InterPro" id="IPR036282">
    <property type="entry name" value="Glutathione-S-Trfase_C_sf"/>
</dbReference>
<dbReference type="Gene3D" id="3.40.30.10">
    <property type="entry name" value="Glutaredoxin"/>
    <property type="match status" value="2"/>
</dbReference>
<name>A0AAW0EU28_9TRYP</name>
<dbReference type="Pfam" id="PF13417">
    <property type="entry name" value="GST_N_3"/>
    <property type="match status" value="1"/>
</dbReference>
<dbReference type="EMBL" id="JAECZO010000100">
    <property type="protein sequence ID" value="KAK7197265.1"/>
    <property type="molecule type" value="Genomic_DNA"/>
</dbReference>
<dbReference type="InterPro" id="IPR040079">
    <property type="entry name" value="Glutathione_S-Trfase"/>
</dbReference>
<dbReference type="InterPro" id="IPR010987">
    <property type="entry name" value="Glutathione-S-Trfase_C-like"/>
</dbReference>
<protein>
    <submittedName>
        <fullName evidence="3">Thiol-dependent reductase 1</fullName>
    </submittedName>
</protein>
<dbReference type="PROSITE" id="PS50404">
    <property type="entry name" value="GST_NTER"/>
    <property type="match status" value="2"/>
</dbReference>
<comment type="caution">
    <text evidence="3">The sequence shown here is derived from an EMBL/GenBank/DDBJ whole genome shotgun (WGS) entry which is preliminary data.</text>
</comment>
<dbReference type="SUPFAM" id="SSF52833">
    <property type="entry name" value="Thioredoxin-like"/>
    <property type="match status" value="2"/>
</dbReference>
<dbReference type="InterPro" id="IPR036249">
    <property type="entry name" value="Thioredoxin-like_sf"/>
</dbReference>
<dbReference type="Pfam" id="PF16865">
    <property type="entry name" value="GST_C_5"/>
    <property type="match status" value="2"/>
</dbReference>
<dbReference type="CDD" id="cd00570">
    <property type="entry name" value="GST_N_family"/>
    <property type="match status" value="1"/>
</dbReference>
<dbReference type="InterPro" id="IPR011767">
    <property type="entry name" value="GLR_AS"/>
</dbReference>
<reference evidence="3 4" key="1">
    <citation type="journal article" date="2021" name="MBio">
        <title>A New Model Trypanosomatid, Novymonas esmeraldas: Genomic Perception of Its 'Candidatus Pandoraea novymonadis' Endosymbiont.</title>
        <authorList>
            <person name="Zakharova A."/>
            <person name="Saura A."/>
            <person name="Butenko A."/>
            <person name="Podesvova L."/>
            <person name="Warmusova S."/>
            <person name="Kostygov A.Y."/>
            <person name="Nenarokova A."/>
            <person name="Lukes J."/>
            <person name="Opperdoes F.R."/>
            <person name="Yurchenko V."/>
        </authorList>
    </citation>
    <scope>NUCLEOTIDE SEQUENCE [LARGE SCALE GENOMIC DNA]</scope>
    <source>
        <strain evidence="3 4">E262AT.01</strain>
    </source>
</reference>
<feature type="domain" description="GST N-terminal" evidence="1">
    <location>
        <begin position="232"/>
        <end position="311"/>
    </location>
</feature>
<dbReference type="SFLD" id="SFLDG00358">
    <property type="entry name" value="Main_(cytGST)"/>
    <property type="match status" value="2"/>
</dbReference>
<evidence type="ECO:0000313" key="4">
    <source>
        <dbReference type="Proteomes" id="UP001430356"/>
    </source>
</evidence>
<organism evidence="3 4">
    <name type="scientific">Novymonas esmeraldas</name>
    <dbReference type="NCBI Taxonomy" id="1808958"/>
    <lineage>
        <taxon>Eukaryota</taxon>
        <taxon>Discoba</taxon>
        <taxon>Euglenozoa</taxon>
        <taxon>Kinetoplastea</taxon>
        <taxon>Metakinetoplastina</taxon>
        <taxon>Trypanosomatida</taxon>
        <taxon>Trypanosomatidae</taxon>
        <taxon>Novymonas</taxon>
    </lineage>
</organism>
<dbReference type="GO" id="GO:0005737">
    <property type="term" value="C:cytoplasm"/>
    <property type="evidence" value="ECO:0007669"/>
    <property type="project" value="TreeGrafter"/>
</dbReference>
<dbReference type="PANTHER" id="PTHR43968:SF6">
    <property type="entry name" value="GLUTATHIONE S-TRANSFERASE OMEGA"/>
    <property type="match status" value="1"/>
</dbReference>
<feature type="domain" description="GST N-terminal" evidence="1">
    <location>
        <begin position="4"/>
        <end position="88"/>
    </location>
</feature>
<dbReference type="PROSITE" id="PS00195">
    <property type="entry name" value="GLUTAREDOXIN_1"/>
    <property type="match status" value="1"/>
</dbReference>
<proteinExistence type="predicted"/>
<feature type="domain" description="GST C-terminal" evidence="2">
    <location>
        <begin position="94"/>
        <end position="220"/>
    </location>
</feature>
<evidence type="ECO:0000313" key="3">
    <source>
        <dbReference type="EMBL" id="KAK7197265.1"/>
    </source>
</evidence>
<dbReference type="InterPro" id="IPR004045">
    <property type="entry name" value="Glutathione_S-Trfase_N"/>
</dbReference>
<evidence type="ECO:0000259" key="2">
    <source>
        <dbReference type="PROSITE" id="PS50405"/>
    </source>
</evidence>
<dbReference type="Proteomes" id="UP001430356">
    <property type="component" value="Unassembled WGS sequence"/>
</dbReference>
<dbReference type="PANTHER" id="PTHR43968">
    <property type="match status" value="1"/>
</dbReference>
<dbReference type="SUPFAM" id="SSF47616">
    <property type="entry name" value="GST C-terminal domain-like"/>
    <property type="match status" value="2"/>
</dbReference>
<dbReference type="PROSITE" id="PS50405">
    <property type="entry name" value="GST_CTER"/>
    <property type="match status" value="2"/>
</dbReference>
<dbReference type="CDD" id="cd00299">
    <property type="entry name" value="GST_C_family"/>
    <property type="match status" value="2"/>
</dbReference>
<dbReference type="AlphaFoldDB" id="A0AAW0EU28"/>
<dbReference type="PROSITE" id="PS51354">
    <property type="entry name" value="GLUTAREDOXIN_2"/>
    <property type="match status" value="2"/>
</dbReference>
<dbReference type="Pfam" id="PF13409">
    <property type="entry name" value="GST_N_2"/>
    <property type="match status" value="1"/>
</dbReference>
<keyword evidence="4" id="KW-1185">Reference proteome</keyword>
<feature type="domain" description="GST C-terminal" evidence="2">
    <location>
        <begin position="314"/>
        <end position="446"/>
    </location>
</feature>
<dbReference type="InterPro" id="IPR041695">
    <property type="entry name" value="GST_C_5"/>
</dbReference>
<dbReference type="InterPro" id="IPR050983">
    <property type="entry name" value="GST_Omega/HSP26"/>
</dbReference>
<gene>
    <name evidence="3" type="ORF">NESM_000672900</name>
</gene>
<dbReference type="SFLD" id="SFLDS00019">
    <property type="entry name" value="Glutathione_Transferase_(cytos"/>
    <property type="match status" value="2"/>
</dbReference>